<evidence type="ECO:0000313" key="1">
    <source>
        <dbReference type="EMBL" id="KAJ3525726.1"/>
    </source>
</evidence>
<proteinExistence type="predicted"/>
<keyword evidence="2" id="KW-1185">Reference proteome</keyword>
<organism evidence="1 2">
    <name type="scientific">Phlebia brevispora</name>
    <dbReference type="NCBI Taxonomy" id="194682"/>
    <lineage>
        <taxon>Eukaryota</taxon>
        <taxon>Fungi</taxon>
        <taxon>Dikarya</taxon>
        <taxon>Basidiomycota</taxon>
        <taxon>Agaricomycotina</taxon>
        <taxon>Agaricomycetes</taxon>
        <taxon>Polyporales</taxon>
        <taxon>Meruliaceae</taxon>
        <taxon>Phlebia</taxon>
    </lineage>
</organism>
<sequence>MMILLSRSLRLKCLHHGLRIRSLHRSQRCYSTQPIRLRPYQEDALAACEDALRSGDLRIAVSLPTGSGKTIVFLTLLSRIQPPADRPHATRSLVIVSSVLLAAQVYRQAKNLFPEWNIEIEQGGEHNASGLADLTIATYQTLCRPERLAKFDPQNLKAIIVDEAHHSVASSYLRILSRLTDGRTALSNGLHRIPVVGLSATLRRADKQCVLSVYERLVYHVSLLNLIAEGWSSFIRFTFIKAPFNLHMIKTSDEADDFSSDSLAAIINTEVTNKMLVQTWREDAGTVNFRKKVTQTEQPVGSSRSTLVFCVNLEHVGDLMRTFREAGIDARCITSRTPMYERSQLILDFEAGKYPVLVNHGILLEGVDIPCIDCIVIARPTKSHVVLSQMVGRGTRHSQATGKQDCLVIMLVDTSELRTAVSIRDVYGLTSPDHDDQPDHSSYGTSADKRGRHRRERSSHLSGYRTLSEASDLKFGKECSDIYNVLDSGKFGAPHLFNLSRNGWIGCIGNIYILNCFNDRFLRVQPLGGDGQDRRILYKATVVFKAEPRRWHSKEIFAAGTLAEAVQAADQYAEDMIENPSGLRRDALWRLEQATDKQKDIMRRQIKEWTLLENCSPTTGRPHPGKIRHKTEHDLAKSTKGELANIIGRLVHNKYDS</sequence>
<gene>
    <name evidence="1" type="ORF">NM688_g8361</name>
</gene>
<comment type="caution">
    <text evidence="1">The sequence shown here is derived from an EMBL/GenBank/DDBJ whole genome shotgun (WGS) entry which is preliminary data.</text>
</comment>
<dbReference type="Proteomes" id="UP001148662">
    <property type="component" value="Unassembled WGS sequence"/>
</dbReference>
<accession>A0ACC1RTT7</accession>
<dbReference type="EMBL" id="JANHOG010002224">
    <property type="protein sequence ID" value="KAJ3525726.1"/>
    <property type="molecule type" value="Genomic_DNA"/>
</dbReference>
<name>A0ACC1RTT7_9APHY</name>
<reference evidence="1" key="1">
    <citation type="submission" date="2022-07" db="EMBL/GenBank/DDBJ databases">
        <title>Genome Sequence of Phlebia brevispora.</title>
        <authorList>
            <person name="Buettner E."/>
        </authorList>
    </citation>
    <scope>NUCLEOTIDE SEQUENCE</scope>
    <source>
        <strain evidence="1">MPL23</strain>
    </source>
</reference>
<evidence type="ECO:0000313" key="2">
    <source>
        <dbReference type="Proteomes" id="UP001148662"/>
    </source>
</evidence>
<protein>
    <submittedName>
        <fullName evidence="1">Uncharacterized protein</fullName>
    </submittedName>
</protein>